<evidence type="ECO:0000256" key="6">
    <source>
        <dbReference type="PROSITE-ProRule" id="PRU00723"/>
    </source>
</evidence>
<dbReference type="InterPro" id="IPR000571">
    <property type="entry name" value="Znf_CCCH"/>
</dbReference>
<dbReference type="Pfam" id="PF13087">
    <property type="entry name" value="AAA_12"/>
    <property type="match status" value="2"/>
</dbReference>
<reference evidence="9" key="2">
    <citation type="submission" date="2025-08" db="UniProtKB">
        <authorList>
            <consortium name="Ensembl"/>
        </authorList>
    </citation>
    <scope>IDENTIFICATION</scope>
</reference>
<sequence>MTDFHLQSFLWTYDLQVACFSCAIKKNEITFEIRTVKHQCAGSVLLARQRGSGNAWKHISRRPEFPVPYKYEVCWFFKIGHGCQKHGNRCTFARSEEEAAVWNFQKARQLSYSTLAEMVKAIQVPVDQRAQLKQLGVAEKIRANFNGQFLEVCEDCLYSSPQQISLRGQMMVCNSCSKHAWKPVLVHFQTGEHGKAVFHEIRPLPASTTLQYYRYVINGEPCWHGHRRCWFAHSEVEMAVWVAEAKEGLKRPNLLRQPQRQVAPTQAQAPASPPAQTYYCKACCLKFSSKDSFMNHCSSLDHARMISEDRGTEWRHRPPPGNLTQGFELCSRPDTCEYGQNCVAAHSTEELQEWILRTRSAQKRMRAAQEQGLLSYQDLLLKEYRSSGNEVHIMSSCVPGVSVTCSEDLTMSSKEDHLEWKWTFHVESERPLVHVALLKHEQGAVFTLGDICPEGPCTYATGNTFCTSHMSCDVPVTFKSLSPGFYEQWVVFDFDMRPVLLQKLRVRVGQRSPTPPAETPEGSGPCGQSLERWHRGNRMIVPCLERTEAEESLLKEYKPPQLNLRYKPRAEGTEPLTRENYRDGMHSFLYREELAQEELLERLSLKVTVTLMDTSGKKQDRTRERSAEVPVPYALTPDTVNGYLLRTAVQSALLAPSHPTDNKVYEAVISWEASSENTIFLHLSKRCCSDLGLLKDTTREMEVQFQLNRLQFCEWHQAVDLLPDVGIVLPDVTACSVPVHSGTFSKLNAKQSAAMAYIIGDTDGVRPVAPLLIYGPFGTGKTYTLASAAMEIVRQPDTKVLICTHTNSSADIYLKDYFHTWVNAGNTVPLRIKSNKRGVAVSATNHITLRYCLLSEDGESFIFPDKKTLDSRRIVVTTTMTARRFQALKLPPGYFTHILIDEASQMLECAALMPLALAGEGTRVVLAGDHMQMGPKLFSEEEGRHSDHTLLNRLFHFYQGETHEVASRSRIIFNENYRSTREIVEFVSTHFYVGKSDAIKAKGDVPPHPQFHPLMFHHVRGSCHWDRITSSYFNCEEIDQVAEIVQSLLHNWPSQWGDPSQRTICVASEGKQVDFIRQKLRSKKLGKITVENLLNIQGRQFRVVVMTTIQTRDSLLSLSSATLEFFNEPRVLNTAMTRAQSQVIVVGDAAALCYFGKCSKIWRSYIAQCIEKGSAFPQHLTMEHIDQEVKETARFNRTGEEDISDTESVDSDLSDIDDPILLELLDESKDIRVTVTSEGLLDIVQNNYFTGSGEYQRPEEEPPFDYTESSLETLLRDNPSEYKHCELVLERYDSGYAWPLDQPTLHIKIQGKKNIGRAFPGDQVIVKIISNENSLPSGKVVGVLKVADHSRVFVCTIEHYDKQVMTPINICIPKIYTPFFQKKPNVIAVRKYENGMWIKTKCIKINEESKMNNLFVVQVLKWRNNFIYPLGVVKEVLPRVTSLEGGLKVLDIEYQLTRNPPSVQDELAKFEDLRLDGKNRKDYREYTTFTVDPKNSEDLDDAISVRDLGKWFEIGVHIADVASFVTKDCPIDKDARRRGMTYYSPGKEPVYMFPRSLSIKDFSLLPNSNRHTISLMVTVDKKTERIVESSFTFSVIRSDRKISYEEAEEIIQKYSGNEYRFNTVEDCLAVAYRFSRVHRKNRLLGDWYYESLDEDVNPGERRSHEMIKELMIMFNCTVAEFLISNTVTAKVTPIRCQNTPHPEQVYEFQSKYTSFIPLSIHLSYHFKHSSSAVADDMCCILTSLWTELKSAVRNRDLDKIIDLIATDDIHPWLLPVLLEFRKLLSKAYIIRSNSTYHSKVGHYIMQLDSYTWASSPIRRYMDVIIQRHLHAVLRNTAAQYTVKEIDLFCAEFPQKHEKQVSYSKIVQSLNLASKLKSQTIQKVAFVVEVFPTGNSFKVSFPLNHSSLPHLHSVSYRDLQLASQPMYDDQSQCMILVWSQRVYSMQNSKIHSEIQQQRPNTYLTPVLTDTWQQIVSALRTGDWERVLSLFENINSGVNKRDFAQFPENTEKHYAELSLKLKTGGILQVQLGTDTKRGMLVPQIQLLIIHPKFEVCLEHARNPIECFSEYAIRASKQQYVDYLEYQRVWKPLCEMESAFNAVAENDSIVFEDTAVQWKMKSKSDKLEGFFQLTLAHKKLWCVECDLRKCFLCIRVRDQSRNSRENQFGLESSGHAPLSDQVDPKFFTWVAHGVTTKITDEEESKKLSYIQIDFYINHVPMKNIPDSIFQKGTAFTVELIPKLLPDVRKEDAVSNLARANELVKNIILGKKTLPHDRFKFSFPEASQVATPLREVRAAERKSPRTLSALCVQPVICYSLVFLGTRLRIYSFIRFAGAGVVRLRHQHFLIEGFGSLGLPHLNESQNIAKRKALENPFTLIQGPPGTGKTVVGVHIVYWFFQQNKDRRTPRKTKETEGTPVKKDCILYCGPSNKSVDVVAEYLLKFQSMLRPLRVYSDQMEMLEFPYPGSTLKLSRKSLREEKPKESLRSISLHHLIRMPGKPYADQILRFDVRIRSGDNLTDEEVDTHKKILNAARQQELENHDVILCTCTAASNPNFTQKLNPRQILIDECAMATEPEALIPLVAHKPEKIVLLGDHMQLRPIVHSELLKRLGMKKSLFERYMDKALMLDTQYRMHEDICEFPSKEFYHGLLKTGTKRKGSVLLAGRRATSILFGHVEGKEMSLIVSTEQGNENSKANMEEAEQCVRIARLLTKHSRIQPDHIAILTPYNAQISKINELLKKSEIYNVTVSTIMKSQGSEWRYVILSTVRSCPSSELETEPTKAWLTKTLGFVIDPNQVNVGITRAQEGFCVIGNKDLLTCSALWKRLIDHYQQKNCVMDANDIRVQNTSAH</sequence>
<dbReference type="Proteomes" id="UP000018468">
    <property type="component" value="Linkage group LG18"/>
</dbReference>
<dbReference type="GO" id="GO:0008270">
    <property type="term" value="F:zinc ion binding"/>
    <property type="evidence" value="ECO:0007669"/>
    <property type="project" value="UniProtKB-KW"/>
</dbReference>
<dbReference type="Pfam" id="PF00773">
    <property type="entry name" value="RNB"/>
    <property type="match status" value="1"/>
</dbReference>
<keyword evidence="6" id="KW-0863">Zinc-finger</keyword>
<dbReference type="InterPro" id="IPR027417">
    <property type="entry name" value="P-loop_NTPase"/>
</dbReference>
<dbReference type="GO" id="GO:0005524">
    <property type="term" value="F:ATP binding"/>
    <property type="evidence" value="ECO:0007669"/>
    <property type="project" value="UniProtKB-KW"/>
</dbReference>
<dbReference type="InterPro" id="IPR003593">
    <property type="entry name" value="AAA+_ATPase"/>
</dbReference>
<keyword evidence="4" id="KW-0347">Helicase</keyword>
<evidence type="ECO:0000256" key="2">
    <source>
        <dbReference type="ARBA" id="ARBA00022741"/>
    </source>
</evidence>
<dbReference type="Bgee" id="ENSLOCG00000001770">
    <property type="expression patterns" value="Expressed in pharyngeal gill and 9 other cell types or tissues"/>
</dbReference>
<dbReference type="Gene3D" id="3.40.50.300">
    <property type="entry name" value="P-loop containing nucleotide triphosphate hydrolases"/>
    <property type="match status" value="4"/>
</dbReference>
<keyword evidence="2" id="KW-0547">Nucleotide-binding</keyword>
<protein>
    <submittedName>
        <fullName evidence="9">Helicase with zinc finger 2</fullName>
    </submittedName>
</protein>
<dbReference type="eggNOG" id="KOG1804">
    <property type="taxonomic scope" value="Eukaryota"/>
</dbReference>
<dbReference type="PANTHER" id="PTHR43788:SF10">
    <property type="entry name" value="HELICASE WITH ZINC FINGER 2, TRANSCRIPTIONAL COACTIVATOR"/>
    <property type="match status" value="1"/>
</dbReference>
<dbReference type="SMART" id="SM00382">
    <property type="entry name" value="AAA"/>
    <property type="match status" value="2"/>
</dbReference>
<dbReference type="FunCoup" id="W5M100">
    <property type="interactions" value="359"/>
</dbReference>
<dbReference type="InterPro" id="IPR056787">
    <property type="entry name" value="OB_HELZ2"/>
</dbReference>
<organism evidence="9 10">
    <name type="scientific">Lepisosteus oculatus</name>
    <name type="common">Spotted gar</name>
    <dbReference type="NCBI Taxonomy" id="7918"/>
    <lineage>
        <taxon>Eukaryota</taxon>
        <taxon>Metazoa</taxon>
        <taxon>Chordata</taxon>
        <taxon>Craniata</taxon>
        <taxon>Vertebrata</taxon>
        <taxon>Euteleostomi</taxon>
        <taxon>Actinopterygii</taxon>
        <taxon>Neopterygii</taxon>
        <taxon>Holostei</taxon>
        <taxon>Semionotiformes</taxon>
        <taxon>Lepisosteidae</taxon>
        <taxon>Lepisosteus</taxon>
    </lineage>
</organism>
<evidence type="ECO:0000256" key="3">
    <source>
        <dbReference type="ARBA" id="ARBA00022801"/>
    </source>
</evidence>
<dbReference type="InParanoid" id="W5M100"/>
<feature type="region of interest" description="Disordered" evidence="7">
    <location>
        <begin position="510"/>
        <end position="529"/>
    </location>
</feature>
<dbReference type="SMART" id="SM00955">
    <property type="entry name" value="RNB"/>
    <property type="match status" value="1"/>
</dbReference>
<dbReference type="GO" id="GO:0016787">
    <property type="term" value="F:hydrolase activity"/>
    <property type="evidence" value="ECO:0007669"/>
    <property type="project" value="UniProtKB-KW"/>
</dbReference>
<dbReference type="STRING" id="7918.ENSLOCP00000002057"/>
<dbReference type="InterPro" id="IPR013087">
    <property type="entry name" value="Znf_C2H2_type"/>
</dbReference>
<evidence type="ECO:0000313" key="10">
    <source>
        <dbReference type="Proteomes" id="UP000018468"/>
    </source>
</evidence>
<dbReference type="SUPFAM" id="SSF50249">
    <property type="entry name" value="Nucleic acid-binding proteins"/>
    <property type="match status" value="2"/>
</dbReference>
<evidence type="ECO:0000256" key="4">
    <source>
        <dbReference type="ARBA" id="ARBA00022806"/>
    </source>
</evidence>
<evidence type="ECO:0000256" key="7">
    <source>
        <dbReference type="SAM" id="MobiDB-lite"/>
    </source>
</evidence>
<dbReference type="PROSITE" id="PS00028">
    <property type="entry name" value="ZINC_FINGER_C2H2_1"/>
    <property type="match status" value="1"/>
</dbReference>
<dbReference type="eggNOG" id="KOG2102">
    <property type="taxonomic scope" value="Eukaryota"/>
</dbReference>
<dbReference type="InterPro" id="IPR041679">
    <property type="entry name" value="DNA2/NAM7-like_C"/>
</dbReference>
<proteinExistence type="inferred from homology"/>
<dbReference type="SUPFAM" id="SSF52540">
    <property type="entry name" value="P-loop containing nucleoside triphosphate hydrolases"/>
    <property type="match status" value="2"/>
</dbReference>
<dbReference type="InterPro" id="IPR012340">
    <property type="entry name" value="NA-bd_OB-fold"/>
</dbReference>
<dbReference type="Ensembl" id="ENSLOCT00000002062.1">
    <property type="protein sequence ID" value="ENSLOCP00000002057.1"/>
    <property type="gene ID" value="ENSLOCG00000001770.1"/>
</dbReference>
<dbReference type="InterPro" id="IPR047187">
    <property type="entry name" value="SF1_C_Upf1"/>
</dbReference>
<dbReference type="InterPro" id="IPR050534">
    <property type="entry name" value="Coronavir_polyprotein_1ab"/>
</dbReference>
<dbReference type="GeneTree" id="ENSGT00940000160694"/>
<keyword evidence="6" id="KW-0862">Zinc</keyword>
<keyword evidence="3" id="KW-0378">Hydrolase</keyword>
<dbReference type="InterPro" id="IPR001900">
    <property type="entry name" value="RNase_II/R"/>
</dbReference>
<reference evidence="9" key="3">
    <citation type="submission" date="2025-09" db="UniProtKB">
        <authorList>
            <consortium name="Ensembl"/>
        </authorList>
    </citation>
    <scope>IDENTIFICATION</scope>
</reference>
<dbReference type="GO" id="GO:0043139">
    <property type="term" value="F:5'-3' DNA helicase activity"/>
    <property type="evidence" value="ECO:0000318"/>
    <property type="project" value="GO_Central"/>
</dbReference>
<dbReference type="GO" id="GO:0004540">
    <property type="term" value="F:RNA nuclease activity"/>
    <property type="evidence" value="ECO:0007669"/>
    <property type="project" value="InterPro"/>
</dbReference>
<dbReference type="PROSITE" id="PS50103">
    <property type="entry name" value="ZF_C3H1"/>
    <property type="match status" value="1"/>
</dbReference>
<dbReference type="OMA" id="FTPFWKD"/>
<dbReference type="PANTHER" id="PTHR43788">
    <property type="entry name" value="DNA2/NAM7 HELICASE FAMILY MEMBER"/>
    <property type="match status" value="1"/>
</dbReference>
<evidence type="ECO:0000256" key="5">
    <source>
        <dbReference type="ARBA" id="ARBA00022840"/>
    </source>
</evidence>
<dbReference type="FunFam" id="3.40.50.300:FF:001313">
    <property type="entry name" value="Helicase with zinc finger domain 2"/>
    <property type="match status" value="1"/>
</dbReference>
<comment type="similarity">
    <text evidence="1">Belongs to the DNA2/NAM7 helicase family.</text>
</comment>
<dbReference type="Pfam" id="PF13086">
    <property type="entry name" value="AAA_11"/>
    <property type="match status" value="3"/>
</dbReference>
<dbReference type="InterPro" id="IPR041677">
    <property type="entry name" value="DNA2/NAM7_AAA_11"/>
</dbReference>
<dbReference type="GO" id="GO:0003723">
    <property type="term" value="F:RNA binding"/>
    <property type="evidence" value="ECO:0007669"/>
    <property type="project" value="InterPro"/>
</dbReference>
<keyword evidence="5" id="KW-0067">ATP-binding</keyword>
<keyword evidence="6" id="KW-0479">Metal-binding</keyword>
<dbReference type="EMBL" id="AHAT01021173">
    <property type="status" value="NOT_ANNOTATED_CDS"/>
    <property type="molecule type" value="Genomic_DNA"/>
</dbReference>
<evidence type="ECO:0000313" key="9">
    <source>
        <dbReference type="Ensembl" id="ENSLOCP00000002057.1"/>
    </source>
</evidence>
<evidence type="ECO:0000256" key="1">
    <source>
        <dbReference type="ARBA" id="ARBA00007913"/>
    </source>
</evidence>
<feature type="domain" description="C3H1-type" evidence="8">
    <location>
        <begin position="68"/>
        <end position="97"/>
    </location>
</feature>
<name>W5M100_LEPOC</name>
<reference evidence="10" key="1">
    <citation type="submission" date="2011-12" db="EMBL/GenBank/DDBJ databases">
        <title>The Draft Genome of Lepisosteus oculatus.</title>
        <authorList>
            <consortium name="The Broad Institute Genome Assembly &amp; Analysis Group"/>
            <consortium name="Computational R&amp;D Group"/>
            <consortium name="and Sequencing Platform"/>
            <person name="Di Palma F."/>
            <person name="Alfoldi J."/>
            <person name="Johnson J."/>
            <person name="Berlin A."/>
            <person name="Gnerre S."/>
            <person name="Jaffe D."/>
            <person name="MacCallum I."/>
            <person name="Young S."/>
            <person name="Walker B.J."/>
            <person name="Lander E.S."/>
            <person name="Lindblad-Toh K."/>
        </authorList>
    </citation>
    <scope>NUCLEOTIDE SEQUENCE [LARGE SCALE GENOMIC DNA]</scope>
</reference>
<dbReference type="Pfam" id="PF25049">
    <property type="entry name" value="OB_HELZ2"/>
    <property type="match status" value="1"/>
</dbReference>
<keyword evidence="10" id="KW-1185">Reference proteome</keyword>
<evidence type="ECO:0000259" key="8">
    <source>
        <dbReference type="PROSITE" id="PS50103"/>
    </source>
</evidence>
<dbReference type="CDD" id="cd18808">
    <property type="entry name" value="SF1_C_Upf1"/>
    <property type="match status" value="2"/>
</dbReference>
<dbReference type="HOGENOM" id="CLU_000407_0_0_1"/>
<accession>W5M100</accession>
<dbReference type="FunFam" id="3.40.50.300:FF:001373">
    <property type="entry name" value="Helicase with zinc finger domain 2"/>
    <property type="match status" value="1"/>
</dbReference>
<feature type="zinc finger region" description="C3H1-type" evidence="6">
    <location>
        <begin position="68"/>
        <end position="97"/>
    </location>
</feature>